<feature type="chain" id="PRO_5040359610" evidence="2">
    <location>
        <begin position="16"/>
        <end position="245"/>
    </location>
</feature>
<comment type="caution">
    <text evidence="3">The sequence shown here is derived from an EMBL/GenBank/DDBJ whole genome shotgun (WGS) entry which is preliminary data.</text>
</comment>
<dbReference type="EMBL" id="SRPO01000345">
    <property type="protein sequence ID" value="KAG5933854.1"/>
    <property type="molecule type" value="Genomic_DNA"/>
</dbReference>
<dbReference type="InterPro" id="IPR013320">
    <property type="entry name" value="ConA-like_dom_sf"/>
</dbReference>
<accession>A0A9P7M9E8</accession>
<dbReference type="GO" id="GO:0006508">
    <property type="term" value="P:proteolysis"/>
    <property type="evidence" value="ECO:0007669"/>
    <property type="project" value="InterPro"/>
</dbReference>
<dbReference type="Proteomes" id="UP000706124">
    <property type="component" value="Unassembled WGS sequence"/>
</dbReference>
<sequence length="245" mass="26215">MKFLTSLALVASASATSLPGSRMQSRPRILSSSPAKLFSRADVEPSYSPNWAGAVHSGTGFHYVEGTITVPKVSGKPDAAAAAWVGIDGVDCPQAILQTGVSFHTDGTFEAWYEWYPEYSHNWDNFKIKAGDQIKMIVDATTSTSGTASLENLTTGQKVSQNFPKAPVKLCGVTAEWIVEDFTANDHQVPFANFGSITFTNAIAKGDKGSVNPQGAEIYAIREENAQSALTSCGARRGQVSCHYV</sequence>
<proteinExistence type="predicted"/>
<feature type="active site" description="Proton acceptor" evidence="1">
    <location>
        <position position="180"/>
    </location>
</feature>
<feature type="signal peptide" evidence="2">
    <location>
        <begin position="1"/>
        <end position="15"/>
    </location>
</feature>
<dbReference type="Gene3D" id="2.60.120.700">
    <property type="entry name" value="Peptidase G1"/>
    <property type="match status" value="1"/>
</dbReference>
<dbReference type="CDD" id="cd13426">
    <property type="entry name" value="Peptidase_G1"/>
    <property type="match status" value="1"/>
</dbReference>
<dbReference type="PRINTS" id="PR00977">
    <property type="entry name" value="SCYTLDPTASE"/>
</dbReference>
<dbReference type="PANTHER" id="PTHR37536:SF1">
    <property type="entry name" value="ASPERGILLOPEPSIN, PUTAITVE (AFU_ORTHOLOGUE AFUA_7G01200)"/>
    <property type="match status" value="1"/>
</dbReference>
<evidence type="ECO:0000313" key="3">
    <source>
        <dbReference type="EMBL" id="KAG5933854.1"/>
    </source>
</evidence>
<dbReference type="InterPro" id="IPR038656">
    <property type="entry name" value="Peptidase_G1_sf"/>
</dbReference>
<dbReference type="Pfam" id="PF01828">
    <property type="entry name" value="Peptidase_A4"/>
    <property type="match status" value="1"/>
</dbReference>
<dbReference type="InterPro" id="IPR000250">
    <property type="entry name" value="Peptidase_G1"/>
</dbReference>
<organism evidence="3 4">
    <name type="scientific">Claviceps pazoutovae</name>
    <dbReference type="NCBI Taxonomy" id="1649127"/>
    <lineage>
        <taxon>Eukaryota</taxon>
        <taxon>Fungi</taxon>
        <taxon>Dikarya</taxon>
        <taxon>Ascomycota</taxon>
        <taxon>Pezizomycotina</taxon>
        <taxon>Sordariomycetes</taxon>
        <taxon>Hypocreomycetidae</taxon>
        <taxon>Hypocreales</taxon>
        <taxon>Clavicipitaceae</taxon>
        <taxon>Claviceps</taxon>
    </lineage>
</organism>
<dbReference type="OrthoDB" id="2862635at2759"/>
<reference evidence="3 4" key="1">
    <citation type="journal article" date="2020" name="bioRxiv">
        <title>Whole genome comparisons of ergot fungi reveals the divergence and evolution of species within the genus Claviceps are the result of varying mechanisms driving genome evolution and host range expansion.</title>
        <authorList>
            <person name="Wyka S.A."/>
            <person name="Mondo S.J."/>
            <person name="Liu M."/>
            <person name="Dettman J."/>
            <person name="Nalam V."/>
            <person name="Broders K.D."/>
        </authorList>
    </citation>
    <scope>NUCLEOTIDE SEQUENCE [LARGE SCALE GENOMIC DNA]</scope>
    <source>
        <strain evidence="3 4">CCC 1485</strain>
    </source>
</reference>
<dbReference type="AlphaFoldDB" id="A0A9P7M9E8"/>
<keyword evidence="2" id="KW-0732">Signal</keyword>
<evidence type="ECO:0000256" key="2">
    <source>
        <dbReference type="SAM" id="SignalP"/>
    </source>
</evidence>
<gene>
    <name evidence="3" type="ORF">E4U60_004254</name>
</gene>
<name>A0A9P7M9E8_9HYPO</name>
<evidence type="ECO:0000313" key="4">
    <source>
        <dbReference type="Proteomes" id="UP000706124"/>
    </source>
</evidence>
<protein>
    <submittedName>
        <fullName evidence="3">Uncharacterized protein</fullName>
    </submittedName>
</protein>
<dbReference type="GO" id="GO:0070007">
    <property type="term" value="F:glutamic-type endopeptidase activity"/>
    <property type="evidence" value="ECO:0007669"/>
    <property type="project" value="InterPro"/>
</dbReference>
<dbReference type="SUPFAM" id="SSF49899">
    <property type="entry name" value="Concanavalin A-like lectins/glucanases"/>
    <property type="match status" value="1"/>
</dbReference>
<keyword evidence="4" id="KW-1185">Reference proteome</keyword>
<dbReference type="PANTHER" id="PTHR37536">
    <property type="entry name" value="PUTATIVE (AFU_ORTHOLOGUE AFUA_3G02970)-RELATED"/>
    <property type="match status" value="1"/>
</dbReference>
<evidence type="ECO:0000256" key="1">
    <source>
        <dbReference type="PIRSR" id="PIRSR600250-50"/>
    </source>
</evidence>